<comment type="similarity">
    <text evidence="2 11">Belongs to the succinate dehydrogenase/fumarate reductase iron-sulfur protein family.</text>
</comment>
<dbReference type="GO" id="GO:0046872">
    <property type="term" value="F:metal ion binding"/>
    <property type="evidence" value="ECO:0007669"/>
    <property type="project" value="UniProtKB-KW"/>
</dbReference>
<dbReference type="InterPro" id="IPR017896">
    <property type="entry name" value="4Fe4S_Fe-S-bd"/>
</dbReference>
<evidence type="ECO:0000256" key="10">
    <source>
        <dbReference type="ARBA" id="ARBA00023291"/>
    </source>
</evidence>
<keyword evidence="6 11" id="KW-0479">Metal-binding</keyword>
<proteinExistence type="inferred from homology"/>
<dbReference type="GO" id="GO:0051539">
    <property type="term" value="F:4 iron, 4 sulfur cluster binding"/>
    <property type="evidence" value="ECO:0007669"/>
    <property type="project" value="UniProtKB-KW"/>
</dbReference>
<dbReference type="PROSITE" id="PS00197">
    <property type="entry name" value="2FE2S_FER_1"/>
    <property type="match status" value="1"/>
</dbReference>
<evidence type="ECO:0000256" key="2">
    <source>
        <dbReference type="ARBA" id="ARBA00009433"/>
    </source>
</evidence>
<evidence type="ECO:0000256" key="11">
    <source>
        <dbReference type="RuleBase" id="RU361237"/>
    </source>
</evidence>
<name>A0A238YGS1_9BACT</name>
<evidence type="ECO:0000259" key="12">
    <source>
        <dbReference type="PROSITE" id="PS51085"/>
    </source>
</evidence>
<dbReference type="RefSeq" id="WP_089322660.1">
    <property type="nucleotide sequence ID" value="NZ_FZOB01000003.1"/>
</dbReference>
<dbReference type="SUPFAM" id="SSF54292">
    <property type="entry name" value="2Fe-2S ferredoxin-like"/>
    <property type="match status" value="1"/>
</dbReference>
<evidence type="ECO:0000256" key="9">
    <source>
        <dbReference type="ARBA" id="ARBA00023014"/>
    </source>
</evidence>
<dbReference type="GO" id="GO:0008177">
    <property type="term" value="F:succinate dehydrogenase (quinone) activity"/>
    <property type="evidence" value="ECO:0007669"/>
    <property type="project" value="UniProtKB-EC"/>
</dbReference>
<dbReference type="InterPro" id="IPR036010">
    <property type="entry name" value="2Fe-2S_ferredoxin-like_sf"/>
</dbReference>
<dbReference type="AlphaFoldDB" id="A0A238YGS1"/>
<evidence type="ECO:0000256" key="4">
    <source>
        <dbReference type="ARBA" id="ARBA00022532"/>
    </source>
</evidence>
<dbReference type="GO" id="GO:0051537">
    <property type="term" value="F:2 iron, 2 sulfur cluster binding"/>
    <property type="evidence" value="ECO:0007669"/>
    <property type="project" value="UniProtKB-KW"/>
</dbReference>
<evidence type="ECO:0000313" key="15">
    <source>
        <dbReference type="Proteomes" id="UP000198405"/>
    </source>
</evidence>
<dbReference type="PROSITE" id="PS51085">
    <property type="entry name" value="2FE2S_FER_2"/>
    <property type="match status" value="1"/>
</dbReference>
<dbReference type="NCBIfam" id="TIGR00384">
    <property type="entry name" value="dhsB"/>
    <property type="match status" value="1"/>
</dbReference>
<dbReference type="Proteomes" id="UP000198405">
    <property type="component" value="Unassembled WGS sequence"/>
</dbReference>
<dbReference type="Pfam" id="PF13183">
    <property type="entry name" value="Fer4_8"/>
    <property type="match status" value="1"/>
</dbReference>
<dbReference type="EMBL" id="FZOB01000003">
    <property type="protein sequence ID" value="SNR69931.1"/>
    <property type="molecule type" value="Genomic_DNA"/>
</dbReference>
<dbReference type="Gene3D" id="3.10.20.30">
    <property type="match status" value="1"/>
</dbReference>
<dbReference type="GO" id="GO:0022904">
    <property type="term" value="P:respiratory electron transport chain"/>
    <property type="evidence" value="ECO:0007669"/>
    <property type="project" value="TreeGrafter"/>
</dbReference>
<accession>A0A238YGS1</accession>
<feature type="domain" description="4Fe-4S ferredoxin-type" evidence="13">
    <location>
        <begin position="194"/>
        <end position="225"/>
    </location>
</feature>
<gene>
    <name evidence="14" type="ORF">SAMN06265340_103113</name>
</gene>
<dbReference type="PANTHER" id="PTHR11921">
    <property type="entry name" value="SUCCINATE DEHYDROGENASE IRON-SULFUR PROTEIN"/>
    <property type="match status" value="1"/>
</dbReference>
<dbReference type="PROSITE" id="PS00198">
    <property type="entry name" value="4FE4S_FER_1"/>
    <property type="match status" value="1"/>
</dbReference>
<dbReference type="InterPro" id="IPR001041">
    <property type="entry name" value="2Fe-2S_ferredoxin-type"/>
</dbReference>
<dbReference type="CDD" id="cd00207">
    <property type="entry name" value="fer2"/>
    <property type="match status" value="1"/>
</dbReference>
<protein>
    <recommendedName>
        <fullName evidence="11">Fumarate reductase iron-sulfur subunit</fullName>
        <ecNumber evidence="11">1.3.5.1</ecNumber>
    </recommendedName>
</protein>
<dbReference type="InterPro" id="IPR012675">
    <property type="entry name" value="Beta-grasp_dom_sf"/>
</dbReference>
<dbReference type="InterPro" id="IPR050573">
    <property type="entry name" value="SDH/FRD_Iron-Sulfur"/>
</dbReference>
<dbReference type="InterPro" id="IPR006058">
    <property type="entry name" value="2Fe2S_fd_BS"/>
</dbReference>
<evidence type="ECO:0000313" key="14">
    <source>
        <dbReference type="EMBL" id="SNR69931.1"/>
    </source>
</evidence>
<dbReference type="Gene3D" id="1.10.1060.10">
    <property type="entry name" value="Alpha-helical ferredoxin"/>
    <property type="match status" value="1"/>
</dbReference>
<dbReference type="PANTHER" id="PTHR11921:SF29">
    <property type="entry name" value="SUCCINATE DEHYDROGENASE [UBIQUINONE] IRON-SULFUR SUBUNIT, MITOCHONDRIAL"/>
    <property type="match status" value="1"/>
</dbReference>
<dbReference type="InterPro" id="IPR004489">
    <property type="entry name" value="Succ_DH/fum_Rdtase_Fe-S"/>
</dbReference>
<dbReference type="GO" id="GO:0006099">
    <property type="term" value="P:tricarboxylic acid cycle"/>
    <property type="evidence" value="ECO:0007669"/>
    <property type="project" value="UniProtKB-KW"/>
</dbReference>
<keyword evidence="4" id="KW-0816">Tricarboxylic acid cycle</keyword>
<dbReference type="Pfam" id="PF13085">
    <property type="entry name" value="Fer2_3"/>
    <property type="match status" value="1"/>
</dbReference>
<dbReference type="OrthoDB" id="9804391at2"/>
<feature type="domain" description="2Fe-2S ferredoxin-type" evidence="12">
    <location>
        <begin position="15"/>
        <end position="97"/>
    </location>
</feature>
<dbReference type="InterPro" id="IPR009051">
    <property type="entry name" value="Helical_ferredxn"/>
</dbReference>
<comment type="pathway">
    <text evidence="1">Carbohydrate metabolism; tricarboxylic acid cycle; fumarate from succinate (bacterial route): step 1/1.</text>
</comment>
<keyword evidence="8 11" id="KW-0408">Iron</keyword>
<evidence type="ECO:0000256" key="7">
    <source>
        <dbReference type="ARBA" id="ARBA00023002"/>
    </source>
</evidence>
<keyword evidence="9 11" id="KW-0411">Iron-sulfur</keyword>
<organism evidence="14 15">
    <name type="scientific">Desulfurobacterium atlanticum</name>
    <dbReference type="NCBI Taxonomy" id="240169"/>
    <lineage>
        <taxon>Bacteria</taxon>
        <taxon>Pseudomonadati</taxon>
        <taxon>Aquificota</taxon>
        <taxon>Aquificia</taxon>
        <taxon>Desulfurobacteriales</taxon>
        <taxon>Desulfurobacteriaceae</taxon>
        <taxon>Desulfurobacterium</taxon>
    </lineage>
</organism>
<dbReference type="PROSITE" id="PS51379">
    <property type="entry name" value="4FE4S_FER_2"/>
    <property type="match status" value="1"/>
</dbReference>
<comment type="cofactor">
    <cofactor evidence="11">
        <name>[4Fe-4S] cluster</name>
        <dbReference type="ChEBI" id="CHEBI:49883"/>
    </cofactor>
    <text evidence="11">Binds 1 [4Fe-4S] cluster.</text>
</comment>
<comment type="cofactor">
    <cofactor evidence="11">
        <name>[3Fe-4S] cluster</name>
        <dbReference type="ChEBI" id="CHEBI:21137"/>
    </cofactor>
    <text evidence="11">Binds 1 [3Fe-4S] cluster.</text>
</comment>
<dbReference type="SUPFAM" id="SSF46548">
    <property type="entry name" value="alpha-helical ferredoxin"/>
    <property type="match status" value="1"/>
</dbReference>
<keyword evidence="7" id="KW-0560">Oxidoreductase</keyword>
<dbReference type="GO" id="GO:0009055">
    <property type="term" value="F:electron transfer activity"/>
    <property type="evidence" value="ECO:0007669"/>
    <property type="project" value="InterPro"/>
</dbReference>
<keyword evidence="3 11" id="KW-0004">4Fe-4S</keyword>
<dbReference type="GO" id="GO:0051538">
    <property type="term" value="F:3 iron, 4 sulfur cluster binding"/>
    <property type="evidence" value="ECO:0007669"/>
    <property type="project" value="UniProtKB-KW"/>
</dbReference>
<reference evidence="15" key="1">
    <citation type="submission" date="2017-06" db="EMBL/GenBank/DDBJ databases">
        <authorList>
            <person name="Varghese N."/>
            <person name="Submissions S."/>
        </authorList>
    </citation>
    <scope>NUCLEOTIDE SEQUENCE [LARGE SCALE GENOMIC DNA]</scope>
    <source>
        <strain evidence="15">DSM 15668</strain>
    </source>
</reference>
<sequence>MKEIKVKIFRTKKGKKVRYDIFKVPFKEGITILDLLNYIKENIDPSLTFRAFCRSGVCGSCTVRVNGKPLLACKTQIKEIVDEFEVEKLIIEPIDGFKIIKDLVVDIEGKQDTLRRFKLWLENKIPPENEEFKISPDEVEKYSKETDCILCLTCCSVCETLKENTPFAGPFAFVKTYRFIADSREKEETHKERVKIALNASVWSCVQCQKCVAFCPKNIAPAHDIQKIRNETVKLGHKETPGARKLSHYLNWVYATGQINRLYLPLDVYDNEKAVRDFINFCKEHGVEIWEIPHLPDGFLALRDLIIRALIEEGDIESINFKKIRQIDEKIEKLLKGDNKCE</sequence>
<evidence type="ECO:0000256" key="5">
    <source>
        <dbReference type="ARBA" id="ARBA00022714"/>
    </source>
</evidence>
<keyword evidence="5 11" id="KW-0001">2Fe-2S</keyword>
<keyword evidence="10 11" id="KW-0003">3Fe-4S</keyword>
<evidence type="ECO:0000256" key="3">
    <source>
        <dbReference type="ARBA" id="ARBA00022485"/>
    </source>
</evidence>
<evidence type="ECO:0000256" key="8">
    <source>
        <dbReference type="ARBA" id="ARBA00023004"/>
    </source>
</evidence>
<evidence type="ECO:0000259" key="13">
    <source>
        <dbReference type="PROSITE" id="PS51379"/>
    </source>
</evidence>
<evidence type="ECO:0000256" key="1">
    <source>
        <dbReference type="ARBA" id="ARBA00004894"/>
    </source>
</evidence>
<evidence type="ECO:0000256" key="6">
    <source>
        <dbReference type="ARBA" id="ARBA00022723"/>
    </source>
</evidence>
<keyword evidence="15" id="KW-1185">Reference proteome</keyword>
<comment type="cofactor">
    <cofactor evidence="11">
        <name>[2Fe-2S] cluster</name>
        <dbReference type="ChEBI" id="CHEBI:190135"/>
    </cofactor>
    <text evidence="11">Binds 1 [2Fe-2S] cluster.</text>
</comment>
<comment type="catalytic activity">
    <reaction evidence="11">
        <text>a menaquinone + succinate = a menaquinol + fumarate</text>
        <dbReference type="Rhea" id="RHEA:27834"/>
        <dbReference type="Rhea" id="RHEA-COMP:9537"/>
        <dbReference type="Rhea" id="RHEA-COMP:9539"/>
        <dbReference type="ChEBI" id="CHEBI:16374"/>
        <dbReference type="ChEBI" id="CHEBI:18151"/>
        <dbReference type="ChEBI" id="CHEBI:29806"/>
        <dbReference type="ChEBI" id="CHEBI:30031"/>
        <dbReference type="EC" id="1.3.5.1"/>
    </reaction>
</comment>
<dbReference type="InterPro" id="IPR017900">
    <property type="entry name" value="4Fe4S_Fe_S_CS"/>
</dbReference>
<dbReference type="EC" id="1.3.5.1" evidence="11"/>
<dbReference type="InterPro" id="IPR025192">
    <property type="entry name" value="Succ_DH/fum_Rdtase_N"/>
</dbReference>